<dbReference type="Proteomes" id="UP000033202">
    <property type="component" value="Unassembled WGS sequence"/>
</dbReference>
<feature type="region of interest" description="Disordered" evidence="1">
    <location>
        <begin position="184"/>
        <end position="204"/>
    </location>
</feature>
<sequence length="204" mass="21413">MLSLVLALAAASSPPPLSDLQARQVRCVAVLAIVAGEQQRRTASALSLPPLARQGARFAQVVGDTLVKDTGRSREQVRDLILQQVAATQKAAGGKAELPIAEAQACVEVMNAVAPPLPPPSAVQCAGLLKLAADDVRKREGMSKTAMDLMTIASLLEDRARTELRDAGKSEAEGDKELTLAREAISADPKSAPDMETCVELAQP</sequence>
<dbReference type="EMBL" id="BBWU01000039">
    <property type="protein sequence ID" value="GAO39719.1"/>
    <property type="molecule type" value="Genomic_DNA"/>
</dbReference>
<accession>A0A0E9MQ90</accession>
<comment type="caution">
    <text evidence="2">The sequence shown here is derived from an EMBL/GenBank/DDBJ whole genome shotgun (WGS) entry which is preliminary data.</text>
</comment>
<evidence type="ECO:0000256" key="1">
    <source>
        <dbReference type="SAM" id="MobiDB-lite"/>
    </source>
</evidence>
<keyword evidence="3" id="KW-1185">Reference proteome</keyword>
<dbReference type="RefSeq" id="WP_046348539.1">
    <property type="nucleotide sequence ID" value="NZ_BBWU01000039.1"/>
</dbReference>
<gene>
    <name evidence="2" type="ORF">SCH01S_39_00040</name>
</gene>
<dbReference type="OrthoDB" id="7582310at2"/>
<proteinExistence type="predicted"/>
<protein>
    <submittedName>
        <fullName evidence="2">Uncharacterized protein</fullName>
    </submittedName>
</protein>
<dbReference type="STRING" id="1219043.SCH01S_39_00040"/>
<dbReference type="AlphaFoldDB" id="A0A0E9MQ90"/>
<evidence type="ECO:0000313" key="2">
    <source>
        <dbReference type="EMBL" id="GAO39719.1"/>
    </source>
</evidence>
<evidence type="ECO:0000313" key="3">
    <source>
        <dbReference type="Proteomes" id="UP000033202"/>
    </source>
</evidence>
<reference evidence="2 3" key="1">
    <citation type="submission" date="2015-04" db="EMBL/GenBank/DDBJ databases">
        <title>Whole genome shotgun sequence of Sphingomonas changbaiensis NBRC 104936.</title>
        <authorList>
            <person name="Katano-Makiyama Y."/>
            <person name="Hosoyama A."/>
            <person name="Hashimoto M."/>
            <person name="Noguchi M."/>
            <person name="Tsuchikane K."/>
            <person name="Ohji S."/>
            <person name="Yamazoe A."/>
            <person name="Ichikawa N."/>
            <person name="Kimura A."/>
            <person name="Fujita N."/>
        </authorList>
    </citation>
    <scope>NUCLEOTIDE SEQUENCE [LARGE SCALE GENOMIC DNA]</scope>
    <source>
        <strain evidence="2 3">NBRC 104936</strain>
    </source>
</reference>
<organism evidence="2 3">
    <name type="scientific">Sphingomonas changbaiensis NBRC 104936</name>
    <dbReference type="NCBI Taxonomy" id="1219043"/>
    <lineage>
        <taxon>Bacteria</taxon>
        <taxon>Pseudomonadati</taxon>
        <taxon>Pseudomonadota</taxon>
        <taxon>Alphaproteobacteria</taxon>
        <taxon>Sphingomonadales</taxon>
        <taxon>Sphingomonadaceae</taxon>
        <taxon>Sphingomonas</taxon>
    </lineage>
</organism>
<name>A0A0E9MQ90_9SPHN</name>